<feature type="transmembrane region" description="Helical" evidence="2">
    <location>
        <begin position="150"/>
        <end position="171"/>
    </location>
</feature>
<dbReference type="STRING" id="1936003.STSP2_03213"/>
<dbReference type="PANTHER" id="PTHR30336:SF20">
    <property type="entry name" value="DUF218 DOMAIN-CONTAINING PROTEIN"/>
    <property type="match status" value="1"/>
</dbReference>
<dbReference type="EMBL" id="CP019791">
    <property type="protein sequence ID" value="AQT70012.1"/>
    <property type="molecule type" value="Genomic_DNA"/>
</dbReference>
<proteinExistence type="predicted"/>
<sequence>MGAAVWDRERFNNITEVVSRGAAGFLGIFTLLNVAAEYLIEGFDANRWWIDFRPMPNAVSVPVLAVFSVLLLAYAILPRMSGTRRRITVFLCFVMLLVVIANIWQFYYLVINKRIEAGCYIPFSSFVAIGMAVVLLGLHNKNADTQNAWCILGTVVTVLVCSALFTVGQMVCFGSTDYRRHADAAVVFGARAYADGSCSQALSDRVVTACKLYKANLCDVLIFSGGPGDGDVHETEAMKRLAVQLGVKEDHILLDRNGLNTRMTVANTVKMSQAYGYDEIMAVSHFYHLPRIKMSFQRAGFDVYTVPARHTHGLRDMPFYMAREMAAMLYYYIEPLGELVRGKEKGPADATTGPWVNETNGG</sequence>
<name>A0A1U9NPZ8_9BACT</name>
<dbReference type="GO" id="GO:0005886">
    <property type="term" value="C:plasma membrane"/>
    <property type="evidence" value="ECO:0007669"/>
    <property type="project" value="TreeGrafter"/>
</dbReference>
<dbReference type="AlphaFoldDB" id="A0A1U9NPZ8"/>
<dbReference type="Pfam" id="PF02698">
    <property type="entry name" value="DUF218"/>
    <property type="match status" value="1"/>
</dbReference>
<dbReference type="CDD" id="cd06259">
    <property type="entry name" value="YdcF-like"/>
    <property type="match status" value="1"/>
</dbReference>
<dbReference type="KEGG" id="alus:STSP2_03213"/>
<feature type="transmembrane region" description="Helical" evidence="2">
    <location>
        <begin position="120"/>
        <end position="138"/>
    </location>
</feature>
<keyword evidence="5" id="KW-1185">Reference proteome</keyword>
<dbReference type="Proteomes" id="UP000189674">
    <property type="component" value="Chromosome"/>
</dbReference>
<keyword evidence="2" id="KW-1133">Transmembrane helix</keyword>
<dbReference type="OrthoDB" id="9782395at2"/>
<keyword evidence="2" id="KW-0812">Transmembrane</keyword>
<dbReference type="InterPro" id="IPR014729">
    <property type="entry name" value="Rossmann-like_a/b/a_fold"/>
</dbReference>
<evidence type="ECO:0000256" key="2">
    <source>
        <dbReference type="SAM" id="Phobius"/>
    </source>
</evidence>
<organism evidence="4 5">
    <name type="scientific">Anaerohalosphaera lusitana</name>
    <dbReference type="NCBI Taxonomy" id="1936003"/>
    <lineage>
        <taxon>Bacteria</taxon>
        <taxon>Pseudomonadati</taxon>
        <taxon>Planctomycetota</taxon>
        <taxon>Phycisphaerae</taxon>
        <taxon>Sedimentisphaerales</taxon>
        <taxon>Anaerohalosphaeraceae</taxon>
        <taxon>Anaerohalosphaera</taxon>
    </lineage>
</organism>
<reference evidence="5" key="1">
    <citation type="submission" date="2017-02" db="EMBL/GenBank/DDBJ databases">
        <title>Comparative genomics and description of representatives of a novel lineage of planctomycetes thriving in anoxic sediments.</title>
        <authorList>
            <person name="Spring S."/>
            <person name="Bunk B."/>
            <person name="Sproer C."/>
        </authorList>
    </citation>
    <scope>NUCLEOTIDE SEQUENCE [LARGE SCALE GENOMIC DNA]</scope>
    <source>
        <strain evidence="5">ST-NAGAB-D1</strain>
    </source>
</reference>
<feature type="region of interest" description="Disordered" evidence="1">
    <location>
        <begin position="343"/>
        <end position="362"/>
    </location>
</feature>
<evidence type="ECO:0000259" key="3">
    <source>
        <dbReference type="Pfam" id="PF02698"/>
    </source>
</evidence>
<accession>A0A1U9NPZ8</accession>
<feature type="transmembrane region" description="Helical" evidence="2">
    <location>
        <begin position="21"/>
        <end position="40"/>
    </location>
</feature>
<dbReference type="InterPro" id="IPR051599">
    <property type="entry name" value="Cell_Envelope_Assoc"/>
</dbReference>
<keyword evidence="2" id="KW-0472">Membrane</keyword>
<protein>
    <recommendedName>
        <fullName evidence="3">DUF218 domain-containing protein</fullName>
    </recommendedName>
</protein>
<evidence type="ECO:0000256" key="1">
    <source>
        <dbReference type="SAM" id="MobiDB-lite"/>
    </source>
</evidence>
<feature type="transmembrane region" description="Helical" evidence="2">
    <location>
        <begin position="60"/>
        <end position="77"/>
    </location>
</feature>
<dbReference type="Gene3D" id="3.40.50.620">
    <property type="entry name" value="HUPs"/>
    <property type="match status" value="1"/>
</dbReference>
<evidence type="ECO:0000313" key="4">
    <source>
        <dbReference type="EMBL" id="AQT70012.1"/>
    </source>
</evidence>
<gene>
    <name evidence="4" type="ORF">STSP2_03213</name>
</gene>
<feature type="domain" description="DUF218" evidence="3">
    <location>
        <begin position="183"/>
        <end position="325"/>
    </location>
</feature>
<evidence type="ECO:0000313" key="5">
    <source>
        <dbReference type="Proteomes" id="UP000189674"/>
    </source>
</evidence>
<feature type="transmembrane region" description="Helical" evidence="2">
    <location>
        <begin position="89"/>
        <end position="108"/>
    </location>
</feature>
<dbReference type="InterPro" id="IPR003848">
    <property type="entry name" value="DUF218"/>
</dbReference>
<dbReference type="PANTHER" id="PTHR30336">
    <property type="entry name" value="INNER MEMBRANE PROTEIN, PROBABLE PERMEASE"/>
    <property type="match status" value="1"/>
</dbReference>